<keyword evidence="3" id="KW-0690">Ribosome biogenesis</keyword>
<feature type="domain" description="C2H2-type" evidence="10">
    <location>
        <begin position="39"/>
        <end position="61"/>
    </location>
</feature>
<name>A0A0L0HDV2_SPIPD</name>
<feature type="compositionally biased region" description="Low complexity" evidence="9">
    <location>
        <begin position="152"/>
        <end position="164"/>
    </location>
</feature>
<dbReference type="GO" id="GO:0030687">
    <property type="term" value="C:preribosome, large subunit precursor"/>
    <property type="evidence" value="ECO:0007669"/>
    <property type="project" value="TreeGrafter"/>
</dbReference>
<dbReference type="GO" id="GO:0008270">
    <property type="term" value="F:zinc ion binding"/>
    <property type="evidence" value="ECO:0007669"/>
    <property type="project" value="UniProtKB-KW"/>
</dbReference>
<evidence type="ECO:0000256" key="1">
    <source>
        <dbReference type="ARBA" id="ARBA00004496"/>
    </source>
</evidence>
<dbReference type="InterPro" id="IPR040025">
    <property type="entry name" value="Znf622/Rei1/Reh1"/>
</dbReference>
<dbReference type="InterPro" id="IPR003604">
    <property type="entry name" value="Matrin/U1-like-C_Znf_C2H2"/>
</dbReference>
<feature type="region of interest" description="Disordered" evidence="9">
    <location>
        <begin position="144"/>
        <end position="169"/>
    </location>
</feature>
<dbReference type="OMA" id="TTCLFAH"/>
<dbReference type="InterPro" id="IPR041661">
    <property type="entry name" value="ZN622/Rei1/Reh1_Znf-C2H2"/>
</dbReference>
<dbReference type="GeneID" id="27688819"/>
<dbReference type="EMBL" id="KQ257458">
    <property type="protein sequence ID" value="KNC99191.1"/>
    <property type="molecule type" value="Genomic_DNA"/>
</dbReference>
<reference evidence="11 12" key="1">
    <citation type="submission" date="2009-08" db="EMBL/GenBank/DDBJ databases">
        <title>The Genome Sequence of Spizellomyces punctatus strain DAOM BR117.</title>
        <authorList>
            <consortium name="The Broad Institute Genome Sequencing Platform"/>
            <person name="Russ C."/>
            <person name="Cuomo C."/>
            <person name="Shea T."/>
            <person name="Young S.K."/>
            <person name="Zeng Q."/>
            <person name="Koehrsen M."/>
            <person name="Haas B."/>
            <person name="Borodovsky M."/>
            <person name="Guigo R."/>
            <person name="Alvarado L."/>
            <person name="Berlin A."/>
            <person name="Bochicchio J."/>
            <person name="Borenstein D."/>
            <person name="Chapman S."/>
            <person name="Chen Z."/>
            <person name="Engels R."/>
            <person name="Freedman E."/>
            <person name="Gellesch M."/>
            <person name="Goldberg J."/>
            <person name="Griggs A."/>
            <person name="Gujja S."/>
            <person name="Heiman D."/>
            <person name="Hepburn T."/>
            <person name="Howarth C."/>
            <person name="Jen D."/>
            <person name="Larson L."/>
            <person name="Lewis B."/>
            <person name="Mehta T."/>
            <person name="Park D."/>
            <person name="Pearson M."/>
            <person name="Roberts A."/>
            <person name="Saif S."/>
            <person name="Shenoy N."/>
            <person name="Sisk P."/>
            <person name="Stolte C."/>
            <person name="Sykes S."/>
            <person name="Thomson T."/>
            <person name="Walk T."/>
            <person name="White J."/>
            <person name="Yandava C."/>
            <person name="Burger G."/>
            <person name="Gray M.W."/>
            <person name="Holland P.W.H."/>
            <person name="King N."/>
            <person name="Lang F.B.F."/>
            <person name="Roger A.J."/>
            <person name="Ruiz-Trillo I."/>
            <person name="Lander E."/>
            <person name="Nusbaum C."/>
        </authorList>
    </citation>
    <scope>NUCLEOTIDE SEQUENCE [LARGE SCALE GENOMIC DNA]</scope>
    <source>
        <strain evidence="11 12">DAOM BR117</strain>
    </source>
</reference>
<dbReference type="eggNOG" id="KOG2785">
    <property type="taxonomic scope" value="Eukaryota"/>
</dbReference>
<evidence type="ECO:0000259" key="10">
    <source>
        <dbReference type="PROSITE" id="PS00028"/>
    </source>
</evidence>
<dbReference type="SUPFAM" id="SSF57667">
    <property type="entry name" value="beta-beta-alpha zinc fingers"/>
    <property type="match status" value="2"/>
</dbReference>
<dbReference type="GO" id="GO:0005737">
    <property type="term" value="C:cytoplasm"/>
    <property type="evidence" value="ECO:0007669"/>
    <property type="project" value="UniProtKB-SubCell"/>
</dbReference>
<dbReference type="GO" id="GO:0042273">
    <property type="term" value="P:ribosomal large subunit biogenesis"/>
    <property type="evidence" value="ECO:0007669"/>
    <property type="project" value="TreeGrafter"/>
</dbReference>
<comment type="similarity">
    <text evidence="8">Belongs to the REI1 family.</text>
</comment>
<dbReference type="SMART" id="SM00451">
    <property type="entry name" value="ZnF_U1"/>
    <property type="match status" value="2"/>
</dbReference>
<evidence type="ECO:0000256" key="3">
    <source>
        <dbReference type="ARBA" id="ARBA00022517"/>
    </source>
</evidence>
<keyword evidence="5" id="KW-0677">Repeat</keyword>
<dbReference type="PANTHER" id="PTHR13182">
    <property type="entry name" value="ZINC FINGER PROTEIN 622"/>
    <property type="match status" value="1"/>
</dbReference>
<dbReference type="Pfam" id="PF12756">
    <property type="entry name" value="zf-C2H2_2"/>
    <property type="match status" value="1"/>
</dbReference>
<dbReference type="FunCoup" id="A0A0L0HDV2">
    <property type="interactions" value="287"/>
</dbReference>
<sequence>MAADVETSSVFSDTASDFSDFSRASTAATTASRTHLFTCLACHVAFRSADAQRDHMRTDWHRYNLKRKVAELPPVTAENFAARLEQQKHKNEEDETRNAFVAECIACRKTYSSQNAYSNHLGSKKHKDAQVRFNELKAKGIDPLSRPEKKASNVVSGVSSSSGSATAPQKNWRAELANATSQDQVLDILARKAEQAERLTELDCLFCLHSAQSFENNMEHMAKAHSFFIPDIEYLVDLKGLIKYLGEKVAVGHVCLYCNGKGRAMHSLEAVRKHMVDKGHCKILYEDGAELEIADFYDFSSTYPDEVAEEGEEGDGEWEDVEEGSDENEEEELGDLSESLGSIRISPDETQLILPSGVRLGHRQFNRFWRQNLKPEDSRDSVLIHRLVGQYKMLGYEATPYEQAVAAHQRRLEAKKVLYRNQEYKARVGIKHNMLQKHFRSQIGFGV</sequence>
<dbReference type="PROSITE" id="PS00028">
    <property type="entry name" value="ZINC_FINGER_C2H2_1"/>
    <property type="match status" value="2"/>
</dbReference>
<evidence type="ECO:0000256" key="6">
    <source>
        <dbReference type="ARBA" id="ARBA00022771"/>
    </source>
</evidence>
<keyword evidence="12" id="KW-1185">Reference proteome</keyword>
<evidence type="ECO:0000256" key="7">
    <source>
        <dbReference type="ARBA" id="ARBA00022833"/>
    </source>
</evidence>
<dbReference type="InParanoid" id="A0A0L0HDV2"/>
<keyword evidence="7" id="KW-0862">Zinc</keyword>
<organism evidence="11 12">
    <name type="scientific">Spizellomyces punctatus (strain DAOM BR117)</name>
    <dbReference type="NCBI Taxonomy" id="645134"/>
    <lineage>
        <taxon>Eukaryota</taxon>
        <taxon>Fungi</taxon>
        <taxon>Fungi incertae sedis</taxon>
        <taxon>Chytridiomycota</taxon>
        <taxon>Chytridiomycota incertae sedis</taxon>
        <taxon>Chytridiomycetes</taxon>
        <taxon>Spizellomycetales</taxon>
        <taxon>Spizellomycetaceae</taxon>
        <taxon>Spizellomyces</taxon>
    </lineage>
</organism>
<evidence type="ECO:0000256" key="9">
    <source>
        <dbReference type="SAM" id="MobiDB-lite"/>
    </source>
</evidence>
<feature type="region of interest" description="Disordered" evidence="9">
    <location>
        <begin position="308"/>
        <end position="335"/>
    </location>
</feature>
<dbReference type="SMART" id="SM00355">
    <property type="entry name" value="ZnF_C2H2"/>
    <property type="match status" value="4"/>
</dbReference>
<proteinExistence type="inferred from homology"/>
<protein>
    <recommendedName>
        <fullName evidence="10">C2H2-type domain-containing protein</fullName>
    </recommendedName>
</protein>
<dbReference type="AlphaFoldDB" id="A0A0L0HDV2"/>
<gene>
    <name evidence="11" type="ORF">SPPG_05447</name>
</gene>
<dbReference type="OrthoDB" id="19329at2759"/>
<dbReference type="InterPro" id="IPR022755">
    <property type="entry name" value="Znf_C2H2_jaz"/>
</dbReference>
<accession>A0A0L0HDV2</accession>
<dbReference type="VEuPathDB" id="FungiDB:SPPG_05447"/>
<feature type="domain" description="C2H2-type" evidence="10">
    <location>
        <begin position="104"/>
        <end position="126"/>
    </location>
</feature>
<dbReference type="GO" id="GO:0003676">
    <property type="term" value="F:nucleic acid binding"/>
    <property type="evidence" value="ECO:0007669"/>
    <property type="project" value="InterPro"/>
</dbReference>
<evidence type="ECO:0000313" key="12">
    <source>
        <dbReference type="Proteomes" id="UP000053201"/>
    </source>
</evidence>
<evidence type="ECO:0000256" key="2">
    <source>
        <dbReference type="ARBA" id="ARBA00022490"/>
    </source>
</evidence>
<keyword evidence="2" id="KW-0963">Cytoplasm</keyword>
<evidence type="ECO:0000256" key="5">
    <source>
        <dbReference type="ARBA" id="ARBA00022737"/>
    </source>
</evidence>
<keyword evidence="6" id="KW-0863">Zinc-finger</keyword>
<evidence type="ECO:0000256" key="4">
    <source>
        <dbReference type="ARBA" id="ARBA00022723"/>
    </source>
</evidence>
<dbReference type="STRING" id="645134.A0A0L0HDV2"/>
<dbReference type="RefSeq" id="XP_016607231.1">
    <property type="nucleotide sequence ID" value="XM_016753660.1"/>
</dbReference>
<evidence type="ECO:0000256" key="8">
    <source>
        <dbReference type="ARBA" id="ARBA00034126"/>
    </source>
</evidence>
<dbReference type="Pfam" id="PF12171">
    <property type="entry name" value="zf-C2H2_jaz"/>
    <property type="match status" value="1"/>
</dbReference>
<dbReference type="InterPro" id="IPR036236">
    <property type="entry name" value="Znf_C2H2_sf"/>
</dbReference>
<evidence type="ECO:0000313" key="11">
    <source>
        <dbReference type="EMBL" id="KNC99191.1"/>
    </source>
</evidence>
<dbReference type="Proteomes" id="UP000053201">
    <property type="component" value="Unassembled WGS sequence"/>
</dbReference>
<keyword evidence="4" id="KW-0479">Metal-binding</keyword>
<comment type="subcellular location">
    <subcellularLocation>
        <location evidence="1">Cytoplasm</location>
    </subcellularLocation>
</comment>
<dbReference type="PANTHER" id="PTHR13182:SF8">
    <property type="entry name" value="CYTOPLASMIC 60S SUBUNIT BIOGENESIS FACTOR ZNF622"/>
    <property type="match status" value="1"/>
</dbReference>
<dbReference type="InterPro" id="IPR013087">
    <property type="entry name" value="Znf_C2H2_type"/>
</dbReference>